<accession>A0A517ZUD9</accession>
<name>A0A517ZUD9_9PLAN</name>
<dbReference type="KEGG" id="sdyn:Mal52_45520"/>
<dbReference type="AlphaFoldDB" id="A0A517ZUD9"/>
<dbReference type="RefSeq" id="WP_145378582.1">
    <property type="nucleotide sequence ID" value="NZ_CP036276.1"/>
</dbReference>
<organism evidence="1 2">
    <name type="scientific">Symmachiella dynata</name>
    <dbReference type="NCBI Taxonomy" id="2527995"/>
    <lineage>
        <taxon>Bacteria</taxon>
        <taxon>Pseudomonadati</taxon>
        <taxon>Planctomycetota</taxon>
        <taxon>Planctomycetia</taxon>
        <taxon>Planctomycetales</taxon>
        <taxon>Planctomycetaceae</taxon>
        <taxon>Symmachiella</taxon>
    </lineage>
</organism>
<dbReference type="Proteomes" id="UP000319383">
    <property type="component" value="Chromosome"/>
</dbReference>
<evidence type="ECO:0000313" key="2">
    <source>
        <dbReference type="Proteomes" id="UP000319383"/>
    </source>
</evidence>
<keyword evidence="2" id="KW-1185">Reference proteome</keyword>
<reference evidence="1 2" key="1">
    <citation type="submission" date="2019-02" db="EMBL/GenBank/DDBJ databases">
        <title>Deep-cultivation of Planctomycetes and their phenomic and genomic characterization uncovers novel biology.</title>
        <authorList>
            <person name="Wiegand S."/>
            <person name="Jogler M."/>
            <person name="Boedeker C."/>
            <person name="Pinto D."/>
            <person name="Vollmers J."/>
            <person name="Rivas-Marin E."/>
            <person name="Kohn T."/>
            <person name="Peeters S.H."/>
            <person name="Heuer A."/>
            <person name="Rast P."/>
            <person name="Oberbeckmann S."/>
            <person name="Bunk B."/>
            <person name="Jeske O."/>
            <person name="Meyerdierks A."/>
            <person name="Storesund J.E."/>
            <person name="Kallscheuer N."/>
            <person name="Luecker S."/>
            <person name="Lage O.M."/>
            <person name="Pohl T."/>
            <person name="Merkel B.J."/>
            <person name="Hornburger P."/>
            <person name="Mueller R.-W."/>
            <person name="Bruemmer F."/>
            <person name="Labrenz M."/>
            <person name="Spormann A.M."/>
            <person name="Op den Camp H."/>
            <person name="Overmann J."/>
            <person name="Amann R."/>
            <person name="Jetten M.S.M."/>
            <person name="Mascher T."/>
            <person name="Medema M.H."/>
            <person name="Devos D.P."/>
            <person name="Kaster A.-K."/>
            <person name="Ovreas L."/>
            <person name="Rohde M."/>
            <person name="Galperin M.Y."/>
            <person name="Jogler C."/>
        </authorList>
    </citation>
    <scope>NUCLEOTIDE SEQUENCE [LARGE SCALE GENOMIC DNA]</scope>
    <source>
        <strain evidence="1 2">Mal52</strain>
    </source>
</reference>
<sequence>MTTHVPSETLEFHQFITEYLKSDAADMSPENLLKQWREQYERQKTIDDIQQGHRDYADGKAELVSEAFDDIRRQIA</sequence>
<protein>
    <submittedName>
        <fullName evidence="1">Uncharacterized protein</fullName>
    </submittedName>
</protein>
<proteinExistence type="predicted"/>
<dbReference type="EMBL" id="CP036276">
    <property type="protein sequence ID" value="QDU46055.1"/>
    <property type="molecule type" value="Genomic_DNA"/>
</dbReference>
<evidence type="ECO:0000313" key="1">
    <source>
        <dbReference type="EMBL" id="QDU46055.1"/>
    </source>
</evidence>
<gene>
    <name evidence="1" type="ORF">Mal52_45520</name>
</gene>